<dbReference type="Proteomes" id="UP000243626">
    <property type="component" value="Chromosome"/>
</dbReference>
<organism evidence="1 2">
    <name type="scientific">Nosocomiicoccus massiliensis</name>
    <dbReference type="NCBI Taxonomy" id="1232430"/>
    <lineage>
        <taxon>Bacteria</taxon>
        <taxon>Bacillati</taxon>
        <taxon>Bacillota</taxon>
        <taxon>Bacilli</taxon>
        <taxon>Bacillales</taxon>
        <taxon>Staphylococcaceae</taxon>
        <taxon>Nosocomiicoccus</taxon>
    </lineage>
</organism>
<dbReference type="Gene3D" id="2.40.10.270">
    <property type="entry name" value="Bacteriophage SPP1 head-tail adaptor protein"/>
    <property type="match status" value="1"/>
</dbReference>
<dbReference type="RefSeq" id="WP_102167413.1">
    <property type="nucleotide sequence ID" value="NZ_CP136964.1"/>
</dbReference>
<reference evidence="2" key="1">
    <citation type="submission" date="2017-09" db="EMBL/GenBank/DDBJ databases">
        <title>Bacterial strain isolated from the female urinary microbiota.</title>
        <authorList>
            <person name="Thomas-White K."/>
            <person name="Kumar N."/>
            <person name="Forster S."/>
            <person name="Putonti C."/>
            <person name="Lawley T."/>
            <person name="Wolfe A.J."/>
        </authorList>
    </citation>
    <scope>NUCLEOTIDE SEQUENCE [LARGE SCALE GENOMIC DNA]</scope>
    <source>
        <strain evidence="2">UMB0959</strain>
    </source>
</reference>
<protein>
    <submittedName>
        <fullName evidence="1">Phage head closure protein</fullName>
    </submittedName>
</protein>
<gene>
    <name evidence="1" type="ORF">CJ229_003195</name>
</gene>
<evidence type="ECO:0000313" key="1">
    <source>
        <dbReference type="EMBL" id="WOS96764.1"/>
    </source>
</evidence>
<sequence>MAYHFNQRINIIERKRIPPMPSDYEDIVIFRPYADVRTLKGRDFISAGGLGGVKGFIRFIIRYREGIKHWHKIEYKNNIYDITSIENDDGKNRTITIFCEGVKN</sequence>
<dbReference type="InterPro" id="IPR038666">
    <property type="entry name" value="SSP1_head-tail_sf"/>
</dbReference>
<dbReference type="NCBIfam" id="TIGR01563">
    <property type="entry name" value="gp16_SPP1"/>
    <property type="match status" value="1"/>
</dbReference>
<evidence type="ECO:0000313" key="2">
    <source>
        <dbReference type="Proteomes" id="UP000243626"/>
    </source>
</evidence>
<dbReference type="InterPro" id="IPR008767">
    <property type="entry name" value="Phage_SPP1_head-tail_adaptor"/>
</dbReference>
<dbReference type="EMBL" id="CP136964">
    <property type="protein sequence ID" value="WOS96764.1"/>
    <property type="molecule type" value="Genomic_DNA"/>
</dbReference>
<proteinExistence type="predicted"/>
<dbReference type="Pfam" id="PF05521">
    <property type="entry name" value="Phage_HCP"/>
    <property type="match status" value="1"/>
</dbReference>
<accession>A0AAF0YN03</accession>
<dbReference type="KEGG" id="nmy:CJ229_003195"/>
<dbReference type="AlphaFoldDB" id="A0AAF0YN03"/>
<keyword evidence="2" id="KW-1185">Reference proteome</keyword>
<name>A0AAF0YN03_9STAP</name>